<dbReference type="InterPro" id="IPR050952">
    <property type="entry name" value="TRIM-NHL_E3_ligases"/>
</dbReference>
<dbReference type="InterPro" id="IPR011042">
    <property type="entry name" value="6-blade_b-propeller_TolB-like"/>
</dbReference>
<keyword evidence="4" id="KW-1185">Reference proteome</keyword>
<dbReference type="GO" id="GO:0000209">
    <property type="term" value="P:protein polyubiquitination"/>
    <property type="evidence" value="ECO:0007669"/>
    <property type="project" value="TreeGrafter"/>
</dbReference>
<dbReference type="SUPFAM" id="SSF101898">
    <property type="entry name" value="NHL repeat"/>
    <property type="match status" value="1"/>
</dbReference>
<reference evidence="3 4" key="1">
    <citation type="journal article" date="2018" name="Sci. Rep.">
        <title>Comparative analysis of the Pocillopora damicornis genome highlights role of immune system in coral evolution.</title>
        <authorList>
            <person name="Cunning R."/>
            <person name="Bay R.A."/>
            <person name="Gillette P."/>
            <person name="Baker A.C."/>
            <person name="Traylor-Knowles N."/>
        </authorList>
    </citation>
    <scope>NUCLEOTIDE SEQUENCE [LARGE SCALE GENOMIC DNA]</scope>
    <source>
        <strain evidence="3">RSMAS</strain>
        <tissue evidence="3">Whole animal</tissue>
    </source>
</reference>
<evidence type="ECO:0000313" key="4">
    <source>
        <dbReference type="Proteomes" id="UP000275408"/>
    </source>
</evidence>
<dbReference type="Gene3D" id="2.120.10.30">
    <property type="entry name" value="TolB, C-terminal domain"/>
    <property type="match status" value="3"/>
</dbReference>
<protein>
    <submittedName>
        <fullName evidence="3">Uncharacterized protein</fullName>
    </submittedName>
</protein>
<organism evidence="3 4">
    <name type="scientific">Pocillopora damicornis</name>
    <name type="common">Cauliflower coral</name>
    <name type="synonym">Millepora damicornis</name>
    <dbReference type="NCBI Taxonomy" id="46731"/>
    <lineage>
        <taxon>Eukaryota</taxon>
        <taxon>Metazoa</taxon>
        <taxon>Cnidaria</taxon>
        <taxon>Anthozoa</taxon>
        <taxon>Hexacorallia</taxon>
        <taxon>Scleractinia</taxon>
        <taxon>Astrocoeniina</taxon>
        <taxon>Pocilloporidae</taxon>
        <taxon>Pocillopora</taxon>
    </lineage>
</organism>
<keyword evidence="1" id="KW-0677">Repeat</keyword>
<dbReference type="GO" id="GO:0043161">
    <property type="term" value="P:proteasome-mediated ubiquitin-dependent protein catabolic process"/>
    <property type="evidence" value="ECO:0007669"/>
    <property type="project" value="TreeGrafter"/>
</dbReference>
<accession>A0A3M6T4G2</accession>
<evidence type="ECO:0000256" key="1">
    <source>
        <dbReference type="ARBA" id="ARBA00022737"/>
    </source>
</evidence>
<feature type="non-terminal residue" evidence="3">
    <location>
        <position position="183"/>
    </location>
</feature>
<dbReference type="Pfam" id="PF01436">
    <property type="entry name" value="NHL"/>
    <property type="match status" value="2"/>
</dbReference>
<dbReference type="AlphaFoldDB" id="A0A3M6T4G2"/>
<dbReference type="GO" id="GO:0061630">
    <property type="term" value="F:ubiquitin protein ligase activity"/>
    <property type="evidence" value="ECO:0007669"/>
    <property type="project" value="TreeGrafter"/>
</dbReference>
<dbReference type="OrthoDB" id="342730at2759"/>
<sequence length="183" mass="20515">QWNHRIQIFTGEGRYVNSFGRKGNRDSQLRSPWGLSVDSNGNIIIFSSDGMFLMKIGGHGTFTFPIHCVQYDTYLIVSDHDEHCIKVYDRYGKFQYKFGKEGGGDGEFNNPACLSVNKSGHLVVCDTNNHRVQVFELNGGFLNKFGTKGGNLGKFHYPQSLAVLASGQIVVTDRGNDRIQIFK</sequence>
<comment type="caution">
    <text evidence="3">The sequence shown here is derived from an EMBL/GenBank/DDBJ whole genome shotgun (WGS) entry which is preliminary data.</text>
</comment>
<feature type="non-terminal residue" evidence="3">
    <location>
        <position position="1"/>
    </location>
</feature>
<dbReference type="PANTHER" id="PTHR24104">
    <property type="entry name" value="E3 UBIQUITIN-PROTEIN LIGASE NHLRC1-RELATED"/>
    <property type="match status" value="1"/>
</dbReference>
<dbReference type="STRING" id="46731.A0A3M6T4G2"/>
<evidence type="ECO:0000256" key="2">
    <source>
        <dbReference type="PROSITE-ProRule" id="PRU00504"/>
    </source>
</evidence>
<gene>
    <name evidence="3" type="ORF">pdam_00021146</name>
</gene>
<dbReference type="EMBL" id="RCHS01004382">
    <property type="protein sequence ID" value="RMX34539.1"/>
    <property type="molecule type" value="Genomic_DNA"/>
</dbReference>
<dbReference type="Proteomes" id="UP000275408">
    <property type="component" value="Unassembled WGS sequence"/>
</dbReference>
<dbReference type="InterPro" id="IPR001258">
    <property type="entry name" value="NHL_repeat"/>
</dbReference>
<dbReference type="PROSITE" id="PS51125">
    <property type="entry name" value="NHL"/>
    <property type="match status" value="3"/>
</dbReference>
<proteinExistence type="predicted"/>
<feature type="repeat" description="NHL" evidence="2">
    <location>
        <begin position="16"/>
        <end position="91"/>
    </location>
</feature>
<feature type="repeat" description="NHL" evidence="2">
    <location>
        <begin position="95"/>
        <end position="138"/>
    </location>
</feature>
<feature type="repeat" description="NHL" evidence="2">
    <location>
        <begin position="142"/>
        <end position="183"/>
    </location>
</feature>
<evidence type="ECO:0000313" key="3">
    <source>
        <dbReference type="EMBL" id="RMX34539.1"/>
    </source>
</evidence>
<name>A0A3M6T4G2_POCDA</name>
<dbReference type="PANTHER" id="PTHR24104:SF57">
    <property type="entry name" value="BEE-MILK PROTEIN"/>
    <property type="match status" value="1"/>
</dbReference>